<reference evidence="1" key="1">
    <citation type="journal article" date="2019" name="bioRxiv">
        <title>The Genome of the Zebra Mussel, Dreissena polymorpha: A Resource for Invasive Species Research.</title>
        <authorList>
            <person name="McCartney M.A."/>
            <person name="Auch B."/>
            <person name="Kono T."/>
            <person name="Mallez S."/>
            <person name="Zhang Y."/>
            <person name="Obille A."/>
            <person name="Becker A."/>
            <person name="Abrahante J.E."/>
            <person name="Garbe J."/>
            <person name="Badalamenti J.P."/>
            <person name="Herman A."/>
            <person name="Mangelson H."/>
            <person name="Liachko I."/>
            <person name="Sullivan S."/>
            <person name="Sone E.D."/>
            <person name="Koren S."/>
            <person name="Silverstein K.A.T."/>
            <person name="Beckman K.B."/>
            <person name="Gohl D.M."/>
        </authorList>
    </citation>
    <scope>NUCLEOTIDE SEQUENCE</scope>
    <source>
        <strain evidence="1">Duluth1</strain>
        <tissue evidence="1">Whole animal</tissue>
    </source>
</reference>
<dbReference type="InterPro" id="IPR036514">
    <property type="entry name" value="SGNH_hydro_sf"/>
</dbReference>
<reference evidence="1" key="2">
    <citation type="submission" date="2020-11" db="EMBL/GenBank/DDBJ databases">
        <authorList>
            <person name="McCartney M.A."/>
            <person name="Auch B."/>
            <person name="Kono T."/>
            <person name="Mallez S."/>
            <person name="Becker A."/>
            <person name="Gohl D.M."/>
            <person name="Silverstein K.A.T."/>
            <person name="Koren S."/>
            <person name="Bechman K.B."/>
            <person name="Herman A."/>
            <person name="Abrahante J.E."/>
            <person name="Garbe J."/>
        </authorList>
    </citation>
    <scope>NUCLEOTIDE SEQUENCE</scope>
    <source>
        <strain evidence="1">Duluth1</strain>
        <tissue evidence="1">Whole animal</tissue>
    </source>
</reference>
<comment type="caution">
    <text evidence="1">The sequence shown here is derived from an EMBL/GenBank/DDBJ whole genome shotgun (WGS) entry which is preliminary data.</text>
</comment>
<evidence type="ECO:0000313" key="1">
    <source>
        <dbReference type="EMBL" id="KAH3871365.1"/>
    </source>
</evidence>
<dbReference type="SUPFAM" id="SSF52266">
    <property type="entry name" value="SGNH hydrolase"/>
    <property type="match status" value="1"/>
</dbReference>
<gene>
    <name evidence="1" type="ORF">DPMN_034564</name>
</gene>
<proteinExistence type="predicted"/>
<keyword evidence="2" id="KW-1185">Reference proteome</keyword>
<evidence type="ECO:0000313" key="2">
    <source>
        <dbReference type="Proteomes" id="UP000828390"/>
    </source>
</evidence>
<dbReference type="Proteomes" id="UP000828390">
    <property type="component" value="Unassembled WGS sequence"/>
</dbReference>
<sequence>MLDICKKLSKMNISDISNIIIFAGGNDVSNGQPISFIKDVIFKTVQSIQEQEQTNYEIFICKISPRRDVDVRNFNSMLEDLSSKLPVKVIDC</sequence>
<accession>A0A9D4RM74</accession>
<dbReference type="AlphaFoldDB" id="A0A9D4RM74"/>
<name>A0A9D4RM74_DREPO</name>
<organism evidence="1 2">
    <name type="scientific">Dreissena polymorpha</name>
    <name type="common">Zebra mussel</name>
    <name type="synonym">Mytilus polymorpha</name>
    <dbReference type="NCBI Taxonomy" id="45954"/>
    <lineage>
        <taxon>Eukaryota</taxon>
        <taxon>Metazoa</taxon>
        <taxon>Spiralia</taxon>
        <taxon>Lophotrochozoa</taxon>
        <taxon>Mollusca</taxon>
        <taxon>Bivalvia</taxon>
        <taxon>Autobranchia</taxon>
        <taxon>Heteroconchia</taxon>
        <taxon>Euheterodonta</taxon>
        <taxon>Imparidentia</taxon>
        <taxon>Neoheterodontei</taxon>
        <taxon>Myida</taxon>
        <taxon>Dreissenoidea</taxon>
        <taxon>Dreissenidae</taxon>
        <taxon>Dreissena</taxon>
    </lineage>
</organism>
<protein>
    <submittedName>
        <fullName evidence="1">Uncharacterized protein</fullName>
    </submittedName>
</protein>
<dbReference type="Gene3D" id="3.40.50.1110">
    <property type="entry name" value="SGNH hydrolase"/>
    <property type="match status" value="1"/>
</dbReference>
<dbReference type="EMBL" id="JAIWYP010000002">
    <property type="protein sequence ID" value="KAH3871365.1"/>
    <property type="molecule type" value="Genomic_DNA"/>
</dbReference>